<gene>
    <name evidence="5" type="ORF">WOSG25_061080</name>
</gene>
<evidence type="ECO:0000313" key="5">
    <source>
        <dbReference type="EMBL" id="GAK30978.1"/>
    </source>
</evidence>
<accession>A0A069CUS0</accession>
<organism evidence="5 6">
    <name type="scientific">Weissella oryzae (strain DSM 25784 / JCM 18191 / LMG 30913 / SG25)</name>
    <dbReference type="NCBI Taxonomy" id="1329250"/>
    <lineage>
        <taxon>Bacteria</taxon>
        <taxon>Bacillati</taxon>
        <taxon>Bacillota</taxon>
        <taxon>Bacilli</taxon>
        <taxon>Lactobacillales</taxon>
        <taxon>Lactobacillaceae</taxon>
        <taxon>Weissella</taxon>
    </lineage>
</organism>
<dbReference type="InterPro" id="IPR046348">
    <property type="entry name" value="SIS_dom_sf"/>
</dbReference>
<feature type="domain" description="HTH rpiR-type" evidence="4">
    <location>
        <begin position="2"/>
        <end position="78"/>
    </location>
</feature>
<sequence>MMNFFEIVTDHLSSLTTNEQDLFDYVVKNMNLIQGMTIREASTATFTSTATFLRFVKKIGFTGYSEFVTVIKYTTLNQEDDEHANFVDEQIDYREEYLKNVYESVRVIPIEKLKELTAKLAKHPDIYLFAKGTSKHAAEYINYIYSMAGFNVVFPTDYDYRTLAAKQVRTDSLVFILTYDGNDSEWLQMLNKFDQALIKPTIVSITEANKNVLQSLSTYNFYIFTDSLSLNEHNISSRISSIALLELLLYQYIENFEQAKQK</sequence>
<dbReference type="AlphaFoldDB" id="A0A069CUS0"/>
<dbReference type="InterPro" id="IPR036388">
    <property type="entry name" value="WH-like_DNA-bd_sf"/>
</dbReference>
<dbReference type="SUPFAM" id="SSF53697">
    <property type="entry name" value="SIS domain"/>
    <property type="match status" value="1"/>
</dbReference>
<dbReference type="Proteomes" id="UP000030643">
    <property type="component" value="Unassembled WGS sequence"/>
</dbReference>
<dbReference type="PANTHER" id="PTHR30514">
    <property type="entry name" value="GLUCOKINASE"/>
    <property type="match status" value="1"/>
</dbReference>
<dbReference type="InterPro" id="IPR001347">
    <property type="entry name" value="SIS_dom"/>
</dbReference>
<dbReference type="PANTHER" id="PTHR30514:SF10">
    <property type="entry name" value="MURR_RPIR FAMILY TRANSCRIPTIONAL REGULATOR"/>
    <property type="match status" value="1"/>
</dbReference>
<keyword evidence="3" id="KW-0804">Transcription</keyword>
<dbReference type="STRING" id="1329250.WOSG25_061080"/>
<dbReference type="SUPFAM" id="SSF46689">
    <property type="entry name" value="Homeodomain-like"/>
    <property type="match status" value="1"/>
</dbReference>
<dbReference type="GO" id="GO:0097367">
    <property type="term" value="F:carbohydrate derivative binding"/>
    <property type="evidence" value="ECO:0007669"/>
    <property type="project" value="InterPro"/>
</dbReference>
<dbReference type="Gene3D" id="1.10.10.10">
    <property type="entry name" value="Winged helix-like DNA-binding domain superfamily/Winged helix DNA-binding domain"/>
    <property type="match status" value="1"/>
</dbReference>
<name>A0A069CUS0_WEIOS</name>
<dbReference type="CDD" id="cd05013">
    <property type="entry name" value="SIS_RpiR"/>
    <property type="match status" value="1"/>
</dbReference>
<keyword evidence="2" id="KW-0238">DNA-binding</keyword>
<dbReference type="Gene3D" id="3.40.50.10490">
    <property type="entry name" value="Glucose-6-phosphate isomerase like protein, domain 1"/>
    <property type="match status" value="1"/>
</dbReference>
<proteinExistence type="predicted"/>
<protein>
    <submittedName>
        <fullName evidence="5">Helix-turn-helix domain, rpiR family protein</fullName>
    </submittedName>
</protein>
<dbReference type="EMBL" id="DF820489">
    <property type="protein sequence ID" value="GAK30978.1"/>
    <property type="molecule type" value="Genomic_DNA"/>
</dbReference>
<reference evidence="6" key="1">
    <citation type="journal article" date="2014" name="Genome Announc.">
        <title>Draft genome sequence of Weissella oryzae SG25T, isolated from fermented rice grains.</title>
        <authorList>
            <person name="Tanizawa Y."/>
            <person name="Fujisawa T."/>
            <person name="Mochizuki T."/>
            <person name="Kaminuma E."/>
            <person name="Suzuki Y."/>
            <person name="Nakamura Y."/>
            <person name="Tohno M."/>
        </authorList>
    </citation>
    <scope>NUCLEOTIDE SEQUENCE [LARGE SCALE GENOMIC DNA]</scope>
    <source>
        <strain evidence="6">DSM 25784 / JCM 18191 / LMG 30913 / SG25</strain>
    </source>
</reference>
<dbReference type="GO" id="GO:0003677">
    <property type="term" value="F:DNA binding"/>
    <property type="evidence" value="ECO:0007669"/>
    <property type="project" value="UniProtKB-KW"/>
</dbReference>
<dbReference type="Pfam" id="PF01380">
    <property type="entry name" value="SIS"/>
    <property type="match status" value="1"/>
</dbReference>
<dbReference type="InterPro" id="IPR009057">
    <property type="entry name" value="Homeodomain-like_sf"/>
</dbReference>
<evidence type="ECO:0000256" key="3">
    <source>
        <dbReference type="ARBA" id="ARBA00023163"/>
    </source>
</evidence>
<evidence type="ECO:0000313" key="6">
    <source>
        <dbReference type="Proteomes" id="UP000030643"/>
    </source>
</evidence>
<evidence type="ECO:0000256" key="1">
    <source>
        <dbReference type="ARBA" id="ARBA00023015"/>
    </source>
</evidence>
<dbReference type="GO" id="GO:1901135">
    <property type="term" value="P:carbohydrate derivative metabolic process"/>
    <property type="evidence" value="ECO:0007669"/>
    <property type="project" value="InterPro"/>
</dbReference>
<dbReference type="eggNOG" id="COG1737">
    <property type="taxonomic scope" value="Bacteria"/>
</dbReference>
<evidence type="ECO:0000256" key="2">
    <source>
        <dbReference type="ARBA" id="ARBA00023125"/>
    </source>
</evidence>
<dbReference type="Pfam" id="PF01418">
    <property type="entry name" value="HTH_6"/>
    <property type="match status" value="1"/>
</dbReference>
<keyword evidence="6" id="KW-1185">Reference proteome</keyword>
<dbReference type="GO" id="GO:0003700">
    <property type="term" value="F:DNA-binding transcription factor activity"/>
    <property type="evidence" value="ECO:0007669"/>
    <property type="project" value="InterPro"/>
</dbReference>
<keyword evidence="1" id="KW-0805">Transcription regulation</keyword>
<dbReference type="InterPro" id="IPR000281">
    <property type="entry name" value="HTH_RpiR"/>
</dbReference>
<dbReference type="PROSITE" id="PS51071">
    <property type="entry name" value="HTH_RPIR"/>
    <property type="match status" value="1"/>
</dbReference>
<evidence type="ECO:0000259" key="4">
    <source>
        <dbReference type="PROSITE" id="PS51071"/>
    </source>
</evidence>
<dbReference type="InterPro" id="IPR047640">
    <property type="entry name" value="RpiR-like"/>
</dbReference>
<dbReference type="InterPro" id="IPR035472">
    <property type="entry name" value="RpiR-like_SIS"/>
</dbReference>